<dbReference type="InterPro" id="IPR028976">
    <property type="entry name" value="CheC-like_sf"/>
</dbReference>
<evidence type="ECO:0000313" key="2">
    <source>
        <dbReference type="EMBL" id="OGM06224.1"/>
    </source>
</evidence>
<dbReference type="AlphaFoldDB" id="A0A1F7WTS9"/>
<comment type="caution">
    <text evidence="2">The sequence shown here is derived from an EMBL/GenBank/DDBJ whole genome shotgun (WGS) entry which is preliminary data.</text>
</comment>
<keyword evidence="1" id="KW-0145">Chemotaxis</keyword>
<dbReference type="EMBL" id="MGFH01000075">
    <property type="protein sequence ID" value="OGM06224.1"/>
    <property type="molecule type" value="Genomic_DNA"/>
</dbReference>
<dbReference type="Gene3D" id="3.40.1550.10">
    <property type="entry name" value="CheC-like"/>
    <property type="match status" value="1"/>
</dbReference>
<evidence type="ECO:0000313" key="3">
    <source>
        <dbReference type="Proteomes" id="UP000178735"/>
    </source>
</evidence>
<dbReference type="GO" id="GO:0006935">
    <property type="term" value="P:chemotaxis"/>
    <property type="evidence" value="ECO:0007669"/>
    <property type="project" value="UniProtKB-KW"/>
</dbReference>
<sequence>MIDIKNINAILKAAAVEAIDAISYGRSGIDFASPSAVSSGSAGSDAGVVCIAISVEVPVNLKFSLKATRGLMISIAAAALETAENKIGADEYMDTGAEILNIAAGTCTKKILTGNFSLKLGLPEKNKDWSESGLNILTQCRFARDADDYIIFTIYAP</sequence>
<protein>
    <submittedName>
        <fullName evidence="2">Uncharacterized protein</fullName>
    </submittedName>
</protein>
<accession>A0A1F7WTS9</accession>
<name>A0A1F7WTS9_9BACT</name>
<organism evidence="2 3">
    <name type="scientific">Candidatus Wallbacteria bacterium GWC2_49_35</name>
    <dbReference type="NCBI Taxonomy" id="1817813"/>
    <lineage>
        <taxon>Bacteria</taxon>
        <taxon>Candidatus Walliibacteriota</taxon>
    </lineage>
</organism>
<evidence type="ECO:0000256" key="1">
    <source>
        <dbReference type="ARBA" id="ARBA00022500"/>
    </source>
</evidence>
<reference evidence="2 3" key="1">
    <citation type="journal article" date="2016" name="Nat. Commun.">
        <title>Thousands of microbial genomes shed light on interconnected biogeochemical processes in an aquifer system.</title>
        <authorList>
            <person name="Anantharaman K."/>
            <person name="Brown C.T."/>
            <person name="Hug L.A."/>
            <person name="Sharon I."/>
            <person name="Castelle C.J."/>
            <person name="Probst A.J."/>
            <person name="Thomas B.C."/>
            <person name="Singh A."/>
            <person name="Wilkins M.J."/>
            <person name="Karaoz U."/>
            <person name="Brodie E.L."/>
            <person name="Williams K.H."/>
            <person name="Hubbard S.S."/>
            <person name="Banfield J.F."/>
        </authorList>
    </citation>
    <scope>NUCLEOTIDE SEQUENCE [LARGE SCALE GENOMIC DNA]</scope>
</reference>
<gene>
    <name evidence="2" type="ORF">A2008_07985</name>
</gene>
<proteinExistence type="predicted"/>
<dbReference type="Proteomes" id="UP000178735">
    <property type="component" value="Unassembled WGS sequence"/>
</dbReference>